<dbReference type="GO" id="GO:0000455">
    <property type="term" value="P:enzyme-directed rRNA pseudouridine synthesis"/>
    <property type="evidence" value="ECO:0007669"/>
    <property type="project" value="TreeGrafter"/>
</dbReference>
<dbReference type="GO" id="GO:0140098">
    <property type="term" value="F:catalytic activity, acting on RNA"/>
    <property type="evidence" value="ECO:0007669"/>
    <property type="project" value="UniProtKB-ARBA"/>
</dbReference>
<dbReference type="Gene3D" id="3.10.290.10">
    <property type="entry name" value="RNA-binding S4 domain"/>
    <property type="match status" value="1"/>
</dbReference>
<dbReference type="Proteomes" id="UP000309215">
    <property type="component" value="Unassembled WGS sequence"/>
</dbReference>
<evidence type="ECO:0000259" key="3">
    <source>
        <dbReference type="Pfam" id="PF00849"/>
    </source>
</evidence>
<evidence type="ECO:0000256" key="2">
    <source>
        <dbReference type="ARBA" id="ARBA00023235"/>
    </source>
</evidence>
<feature type="domain" description="Pseudouridine synthase RsuA/RluA-like" evidence="3">
    <location>
        <begin position="93"/>
        <end position="256"/>
    </location>
</feature>
<protein>
    <submittedName>
        <fullName evidence="4">RluA family pseudouridine synthase</fullName>
    </submittedName>
</protein>
<name>A0A4U1J0I5_9BACT</name>
<keyword evidence="2" id="KW-0413">Isomerase</keyword>
<reference evidence="4 5" key="1">
    <citation type="submission" date="2019-04" db="EMBL/GenBank/DDBJ databases">
        <authorList>
            <person name="Li Y."/>
            <person name="Wang J."/>
        </authorList>
    </citation>
    <scope>NUCLEOTIDE SEQUENCE [LARGE SCALE GENOMIC DNA]</scope>
    <source>
        <strain evidence="4 5">DSM 14668</strain>
    </source>
</reference>
<dbReference type="PANTHER" id="PTHR21600:SF87">
    <property type="entry name" value="RNA PSEUDOURIDYLATE SYNTHASE DOMAIN-CONTAINING PROTEIN 1"/>
    <property type="match status" value="1"/>
</dbReference>
<dbReference type="CDD" id="cd02869">
    <property type="entry name" value="PseudoU_synth_RluA_like"/>
    <property type="match status" value="1"/>
</dbReference>
<dbReference type="OrthoDB" id="128480at2"/>
<dbReference type="Gene3D" id="3.30.2350.10">
    <property type="entry name" value="Pseudouridine synthase"/>
    <property type="match status" value="1"/>
</dbReference>
<organism evidence="4 5">
    <name type="scientific">Polyangium fumosum</name>
    <dbReference type="NCBI Taxonomy" id="889272"/>
    <lineage>
        <taxon>Bacteria</taxon>
        <taxon>Pseudomonadati</taxon>
        <taxon>Myxococcota</taxon>
        <taxon>Polyangia</taxon>
        <taxon>Polyangiales</taxon>
        <taxon>Polyangiaceae</taxon>
        <taxon>Polyangium</taxon>
    </lineage>
</organism>
<comment type="similarity">
    <text evidence="1">Belongs to the pseudouridine synthase RluA family.</text>
</comment>
<accession>A0A4U1J0I5</accession>
<dbReference type="PROSITE" id="PS01129">
    <property type="entry name" value="PSI_RLU"/>
    <property type="match status" value="1"/>
</dbReference>
<evidence type="ECO:0000256" key="1">
    <source>
        <dbReference type="ARBA" id="ARBA00010876"/>
    </source>
</evidence>
<dbReference type="InterPro" id="IPR006145">
    <property type="entry name" value="PsdUridine_synth_RsuA/RluA"/>
</dbReference>
<dbReference type="InterPro" id="IPR020103">
    <property type="entry name" value="PsdUridine_synth_cat_dom_sf"/>
</dbReference>
<dbReference type="PANTHER" id="PTHR21600">
    <property type="entry name" value="MITOCHONDRIAL RNA PSEUDOURIDINE SYNTHASE"/>
    <property type="match status" value="1"/>
</dbReference>
<sequence>MKITVNEAQAGVRLDKLLLEVMPTLGRAGAKRLFEAGKVRLHEGGGERGRRVAKGDAARAGDVVSVELDPTSVSGGALPDAEAALTVVFETSQVVILDKPAGQPTAPLEPGERGTLANALVARYPECAGIGFSTREPGLCHRLDTETSGLVLAARTREAFEVLTGAIKEERLDKRYLLVCAAKDLPETGTIEIPLAPHPKDRRRVYPCVHPRDVERYSPRPAHTTYKKLSERGEWALVEARAGKASRHQIRAHFAAIGHPLAGDTLYGGESVPGLARHALHASRITWSGDAKVPAFTASSPLPGDIAAIVGEEGG</sequence>
<evidence type="ECO:0000313" key="5">
    <source>
        <dbReference type="Proteomes" id="UP000309215"/>
    </source>
</evidence>
<dbReference type="Pfam" id="PF00849">
    <property type="entry name" value="PseudoU_synth_2"/>
    <property type="match status" value="1"/>
</dbReference>
<proteinExistence type="inferred from homology"/>
<evidence type="ECO:0000313" key="4">
    <source>
        <dbReference type="EMBL" id="TKC99871.1"/>
    </source>
</evidence>
<dbReference type="GO" id="GO:0003723">
    <property type="term" value="F:RNA binding"/>
    <property type="evidence" value="ECO:0007669"/>
    <property type="project" value="InterPro"/>
</dbReference>
<dbReference type="InterPro" id="IPR036986">
    <property type="entry name" value="S4_RNA-bd_sf"/>
</dbReference>
<gene>
    <name evidence="4" type="ORF">E8A74_36265</name>
</gene>
<dbReference type="GO" id="GO:0009982">
    <property type="term" value="F:pseudouridine synthase activity"/>
    <property type="evidence" value="ECO:0007669"/>
    <property type="project" value="InterPro"/>
</dbReference>
<dbReference type="InterPro" id="IPR006224">
    <property type="entry name" value="PsdUridine_synth_RluA-like_CS"/>
</dbReference>
<dbReference type="RefSeq" id="WP_136933672.1">
    <property type="nucleotide sequence ID" value="NZ_SSMQ01000052.1"/>
</dbReference>
<dbReference type="SUPFAM" id="SSF55120">
    <property type="entry name" value="Pseudouridine synthase"/>
    <property type="match status" value="1"/>
</dbReference>
<keyword evidence="5" id="KW-1185">Reference proteome</keyword>
<dbReference type="AlphaFoldDB" id="A0A4U1J0I5"/>
<dbReference type="InterPro" id="IPR050188">
    <property type="entry name" value="RluA_PseudoU_synthase"/>
</dbReference>
<dbReference type="CDD" id="cd00165">
    <property type="entry name" value="S4"/>
    <property type="match status" value="1"/>
</dbReference>
<comment type="caution">
    <text evidence="4">The sequence shown here is derived from an EMBL/GenBank/DDBJ whole genome shotgun (WGS) entry which is preliminary data.</text>
</comment>
<dbReference type="EMBL" id="SSMQ01000052">
    <property type="protein sequence ID" value="TKC99871.1"/>
    <property type="molecule type" value="Genomic_DNA"/>
</dbReference>